<sequence length="66" mass="7347">LNRKRGEVEEPFYSPRHAANCERHTYFFPPPSGARGRRRTGAAPVPVDSTSPAHAALTIRGLRYEA</sequence>
<feature type="region of interest" description="Disordered" evidence="1">
    <location>
        <begin position="28"/>
        <end position="50"/>
    </location>
</feature>
<evidence type="ECO:0000313" key="2">
    <source>
        <dbReference type="EMBL" id="KAG5462016.1"/>
    </source>
</evidence>
<evidence type="ECO:0000256" key="1">
    <source>
        <dbReference type="SAM" id="MobiDB-lite"/>
    </source>
</evidence>
<proteinExistence type="predicted"/>
<organism evidence="2 3">
    <name type="scientific">Olpidium bornovanus</name>
    <dbReference type="NCBI Taxonomy" id="278681"/>
    <lineage>
        <taxon>Eukaryota</taxon>
        <taxon>Fungi</taxon>
        <taxon>Fungi incertae sedis</taxon>
        <taxon>Olpidiomycota</taxon>
        <taxon>Olpidiomycotina</taxon>
        <taxon>Olpidiomycetes</taxon>
        <taxon>Olpidiales</taxon>
        <taxon>Olpidiaceae</taxon>
        <taxon>Olpidium</taxon>
    </lineage>
</organism>
<name>A0A8H7ZZ40_9FUNG</name>
<feature type="non-terminal residue" evidence="2">
    <location>
        <position position="66"/>
    </location>
</feature>
<protein>
    <submittedName>
        <fullName evidence="2">Uncharacterized protein</fullName>
    </submittedName>
</protein>
<keyword evidence="3" id="KW-1185">Reference proteome</keyword>
<reference evidence="2 3" key="1">
    <citation type="journal article" name="Sci. Rep.">
        <title>Genome-scale phylogenetic analyses confirm Olpidium as the closest living zoosporic fungus to the non-flagellated, terrestrial fungi.</title>
        <authorList>
            <person name="Chang Y."/>
            <person name="Rochon D."/>
            <person name="Sekimoto S."/>
            <person name="Wang Y."/>
            <person name="Chovatia M."/>
            <person name="Sandor L."/>
            <person name="Salamov A."/>
            <person name="Grigoriev I.V."/>
            <person name="Stajich J.E."/>
            <person name="Spatafora J.W."/>
        </authorList>
    </citation>
    <scope>NUCLEOTIDE SEQUENCE [LARGE SCALE GENOMIC DNA]</scope>
    <source>
        <strain evidence="2">S191</strain>
    </source>
</reference>
<dbReference type="EMBL" id="JAEFCI010002766">
    <property type="protein sequence ID" value="KAG5462016.1"/>
    <property type="molecule type" value="Genomic_DNA"/>
</dbReference>
<gene>
    <name evidence="2" type="ORF">BJ554DRAFT_5706</name>
</gene>
<comment type="caution">
    <text evidence="2">The sequence shown here is derived from an EMBL/GenBank/DDBJ whole genome shotgun (WGS) entry which is preliminary data.</text>
</comment>
<evidence type="ECO:0000313" key="3">
    <source>
        <dbReference type="Proteomes" id="UP000673691"/>
    </source>
</evidence>
<feature type="non-terminal residue" evidence="2">
    <location>
        <position position="1"/>
    </location>
</feature>
<accession>A0A8H7ZZ40</accession>
<dbReference type="Proteomes" id="UP000673691">
    <property type="component" value="Unassembled WGS sequence"/>
</dbReference>
<dbReference type="AlphaFoldDB" id="A0A8H7ZZ40"/>